<evidence type="ECO:0000256" key="7">
    <source>
        <dbReference type="ARBA" id="ARBA00023237"/>
    </source>
</evidence>
<keyword evidence="8" id="KW-0175">Coiled coil</keyword>
<evidence type="ECO:0000256" key="4">
    <source>
        <dbReference type="ARBA" id="ARBA00022452"/>
    </source>
</evidence>
<evidence type="ECO:0000256" key="3">
    <source>
        <dbReference type="ARBA" id="ARBA00022448"/>
    </source>
</evidence>
<dbReference type="Proteomes" id="UP001156666">
    <property type="component" value="Unassembled WGS sequence"/>
</dbReference>
<reference evidence="9" key="1">
    <citation type="journal article" date="2014" name="Int. J. Syst. Evol. Microbiol.">
        <title>Complete genome sequence of Corynebacterium casei LMG S-19264T (=DSM 44701T), isolated from a smear-ripened cheese.</title>
        <authorList>
            <consortium name="US DOE Joint Genome Institute (JGI-PGF)"/>
            <person name="Walter F."/>
            <person name="Albersmeier A."/>
            <person name="Kalinowski J."/>
            <person name="Ruckert C."/>
        </authorList>
    </citation>
    <scope>NUCLEOTIDE SEQUENCE</scope>
    <source>
        <strain evidence="9">NBRC 108769</strain>
    </source>
</reference>
<evidence type="ECO:0000256" key="6">
    <source>
        <dbReference type="ARBA" id="ARBA00023136"/>
    </source>
</evidence>
<feature type="coiled-coil region" evidence="8">
    <location>
        <begin position="364"/>
        <end position="423"/>
    </location>
</feature>
<dbReference type="SUPFAM" id="SSF56954">
    <property type="entry name" value="Outer membrane efflux proteins (OEP)"/>
    <property type="match status" value="1"/>
</dbReference>
<dbReference type="PANTHER" id="PTHR30026:SF20">
    <property type="entry name" value="OUTER MEMBRANE PROTEIN TOLC"/>
    <property type="match status" value="1"/>
</dbReference>
<feature type="coiled-coil region" evidence="8">
    <location>
        <begin position="147"/>
        <end position="174"/>
    </location>
</feature>
<keyword evidence="3" id="KW-0813">Transport</keyword>
<organism evidence="9 10">
    <name type="scientific">Portibacter lacus</name>
    <dbReference type="NCBI Taxonomy" id="1099794"/>
    <lineage>
        <taxon>Bacteria</taxon>
        <taxon>Pseudomonadati</taxon>
        <taxon>Bacteroidota</taxon>
        <taxon>Saprospiria</taxon>
        <taxon>Saprospirales</taxon>
        <taxon>Haliscomenobacteraceae</taxon>
        <taxon>Portibacter</taxon>
    </lineage>
</organism>
<evidence type="ECO:0000256" key="2">
    <source>
        <dbReference type="ARBA" id="ARBA00007613"/>
    </source>
</evidence>
<evidence type="ECO:0000256" key="8">
    <source>
        <dbReference type="SAM" id="Coils"/>
    </source>
</evidence>
<comment type="subcellular location">
    <subcellularLocation>
        <location evidence="1">Cell outer membrane</location>
    </subcellularLocation>
</comment>
<dbReference type="EMBL" id="BSOH01000037">
    <property type="protein sequence ID" value="GLR19864.1"/>
    <property type="molecule type" value="Genomic_DNA"/>
</dbReference>
<dbReference type="Gene3D" id="1.20.1600.10">
    <property type="entry name" value="Outer membrane efflux proteins (OEP)"/>
    <property type="match status" value="1"/>
</dbReference>
<dbReference type="GO" id="GO:1990281">
    <property type="term" value="C:efflux pump complex"/>
    <property type="evidence" value="ECO:0007669"/>
    <property type="project" value="TreeGrafter"/>
</dbReference>
<dbReference type="GO" id="GO:0015562">
    <property type="term" value="F:efflux transmembrane transporter activity"/>
    <property type="evidence" value="ECO:0007669"/>
    <property type="project" value="InterPro"/>
</dbReference>
<proteinExistence type="inferred from homology"/>
<keyword evidence="10" id="KW-1185">Reference proteome</keyword>
<dbReference type="Pfam" id="PF02321">
    <property type="entry name" value="OEP"/>
    <property type="match status" value="2"/>
</dbReference>
<sequence length="483" mass="56099">MLVLSFFFSFSIFGQTPISLQGALEIAESGSPSIQRSLLNIEQYQHNLRAERASLKSRFSLTLEPFSYSNSRIFDNQFSQWFTNTETFSRGTFQVEQPILKTGGSIGLYNTLSWRNNKTAIANLSENSNKAFSNNLYLTFNQPLFTYNRRQMALDELELNYENANLEYAIQRLTLEKTITSQFFDVYLAQLNLDIAKEELKNTSKNFEIIKMKVEANLLAKEELYQAELNFANAQLSIQDNELALANAEEMFKREIGIDLDEDIRLVTELDAQQVLVDLDRAVEYALNSRLELRQRRITIEKSFFEMERTKSMNEFRADVQLTLGIFGDNRNFGNVYESPTSNPSVGLSLNIPIWDWGERKERIQAVEVSIKSQKLELQEDEKQIRMDIRRAYRSVQTQMPRIEIARKNVENAERTYDINLERYINGDLSGIDLNQFQTQLSSKKIDLARSLINYKTQLLDLKILTLYDWEKQEPVSLALIRN</sequence>
<protein>
    <submittedName>
        <fullName evidence="9">Membrane protein</fullName>
    </submittedName>
</protein>
<accession>A0AA37SUB7</accession>
<keyword evidence="5" id="KW-0812">Transmembrane</keyword>
<evidence type="ECO:0000313" key="10">
    <source>
        <dbReference type="Proteomes" id="UP001156666"/>
    </source>
</evidence>
<keyword evidence="6" id="KW-0472">Membrane</keyword>
<evidence type="ECO:0000313" key="9">
    <source>
        <dbReference type="EMBL" id="GLR19864.1"/>
    </source>
</evidence>
<name>A0AA37SUB7_9BACT</name>
<dbReference type="GO" id="GO:0009279">
    <property type="term" value="C:cell outer membrane"/>
    <property type="evidence" value="ECO:0007669"/>
    <property type="project" value="UniProtKB-SubCell"/>
</dbReference>
<comment type="caution">
    <text evidence="9">The sequence shown here is derived from an EMBL/GenBank/DDBJ whole genome shotgun (WGS) entry which is preliminary data.</text>
</comment>
<keyword evidence="7" id="KW-0998">Cell outer membrane</keyword>
<comment type="similarity">
    <text evidence="2">Belongs to the outer membrane factor (OMF) (TC 1.B.17) family.</text>
</comment>
<evidence type="ECO:0000256" key="1">
    <source>
        <dbReference type="ARBA" id="ARBA00004442"/>
    </source>
</evidence>
<reference evidence="9" key="2">
    <citation type="submission" date="2023-01" db="EMBL/GenBank/DDBJ databases">
        <title>Draft genome sequence of Portibacter lacus strain NBRC 108769.</title>
        <authorList>
            <person name="Sun Q."/>
            <person name="Mori K."/>
        </authorList>
    </citation>
    <scope>NUCLEOTIDE SEQUENCE</scope>
    <source>
        <strain evidence="9">NBRC 108769</strain>
    </source>
</reference>
<dbReference type="PANTHER" id="PTHR30026">
    <property type="entry name" value="OUTER MEMBRANE PROTEIN TOLC"/>
    <property type="match status" value="1"/>
</dbReference>
<keyword evidence="4" id="KW-1134">Transmembrane beta strand</keyword>
<evidence type="ECO:0000256" key="5">
    <source>
        <dbReference type="ARBA" id="ARBA00022692"/>
    </source>
</evidence>
<dbReference type="GO" id="GO:0015288">
    <property type="term" value="F:porin activity"/>
    <property type="evidence" value="ECO:0007669"/>
    <property type="project" value="TreeGrafter"/>
</dbReference>
<dbReference type="InterPro" id="IPR051906">
    <property type="entry name" value="TolC-like"/>
</dbReference>
<dbReference type="InterPro" id="IPR003423">
    <property type="entry name" value="OMP_efflux"/>
</dbReference>
<gene>
    <name evidence="9" type="ORF">GCM10007940_44800</name>
</gene>
<dbReference type="AlphaFoldDB" id="A0AA37SUB7"/>